<sequence length="88" mass="9916">MSSRLIKLFSHISFLSFEGPALALAYEHGVTKGVKEGVFAPDQELNRVQMAFMLMRAYESVSDEKVTVSDEKVFKDKGAFLFGLMTKY</sequence>
<dbReference type="InterPro" id="IPR001119">
    <property type="entry name" value="SLH_dom"/>
</dbReference>
<dbReference type="PROSITE" id="PS51272">
    <property type="entry name" value="SLH"/>
    <property type="match status" value="1"/>
</dbReference>
<name>A0A6I4ZTR7_9BACI</name>
<dbReference type="Proteomes" id="UP000468638">
    <property type="component" value="Unassembled WGS sequence"/>
</dbReference>
<organism evidence="3 4">
    <name type="scientific">Pontibacillus yanchengensis</name>
    <dbReference type="NCBI Taxonomy" id="462910"/>
    <lineage>
        <taxon>Bacteria</taxon>
        <taxon>Bacillati</taxon>
        <taxon>Bacillota</taxon>
        <taxon>Bacilli</taxon>
        <taxon>Bacillales</taxon>
        <taxon>Bacillaceae</taxon>
        <taxon>Pontibacillus</taxon>
    </lineage>
</organism>
<dbReference type="Pfam" id="PF00395">
    <property type="entry name" value="SLH"/>
    <property type="match status" value="1"/>
</dbReference>
<dbReference type="EMBL" id="WMEQ01000005">
    <property type="protein sequence ID" value="MYL33635.1"/>
    <property type="molecule type" value="Genomic_DNA"/>
</dbReference>
<evidence type="ECO:0000313" key="4">
    <source>
        <dbReference type="Proteomes" id="UP000468638"/>
    </source>
</evidence>
<feature type="domain" description="SLH" evidence="2">
    <location>
        <begin position="5"/>
        <end position="68"/>
    </location>
</feature>
<protein>
    <recommendedName>
        <fullName evidence="2">SLH domain-containing protein</fullName>
    </recommendedName>
</protein>
<dbReference type="RefSeq" id="WP_272917448.1">
    <property type="nucleotide sequence ID" value="NZ_WMEQ01000005.1"/>
</dbReference>
<comment type="caution">
    <text evidence="3">The sequence shown here is derived from an EMBL/GenBank/DDBJ whole genome shotgun (WGS) entry which is preliminary data.</text>
</comment>
<accession>A0A6I4ZTR7</accession>
<gene>
    <name evidence="3" type="ORF">GLW05_08495</name>
</gene>
<evidence type="ECO:0000259" key="2">
    <source>
        <dbReference type="PROSITE" id="PS51272"/>
    </source>
</evidence>
<proteinExistence type="predicted"/>
<dbReference type="AlphaFoldDB" id="A0A6I4ZTR7"/>
<evidence type="ECO:0000256" key="1">
    <source>
        <dbReference type="ARBA" id="ARBA00022729"/>
    </source>
</evidence>
<reference evidence="3 4" key="1">
    <citation type="submission" date="2019-11" db="EMBL/GenBank/DDBJ databases">
        <title>Genome sequences of 17 halophilic strains isolated from different environments.</title>
        <authorList>
            <person name="Furrow R.E."/>
        </authorList>
    </citation>
    <scope>NUCLEOTIDE SEQUENCE [LARGE SCALE GENOMIC DNA]</scope>
    <source>
        <strain evidence="3 4">22514_16_FS</strain>
    </source>
</reference>
<evidence type="ECO:0000313" key="3">
    <source>
        <dbReference type="EMBL" id="MYL33635.1"/>
    </source>
</evidence>
<keyword evidence="1" id="KW-0732">Signal</keyword>